<feature type="transmembrane region" description="Helical" evidence="2">
    <location>
        <begin position="421"/>
        <end position="444"/>
    </location>
</feature>
<feature type="compositionally biased region" description="Low complexity" evidence="1">
    <location>
        <begin position="548"/>
        <end position="559"/>
    </location>
</feature>
<evidence type="ECO:0008006" key="5">
    <source>
        <dbReference type="Google" id="ProtNLM"/>
    </source>
</evidence>
<feature type="transmembrane region" description="Helical" evidence="2">
    <location>
        <begin position="334"/>
        <end position="354"/>
    </location>
</feature>
<keyword evidence="2" id="KW-0472">Membrane</keyword>
<feature type="region of interest" description="Disordered" evidence="1">
    <location>
        <begin position="539"/>
        <end position="567"/>
    </location>
</feature>
<gene>
    <name evidence="3" type="ordered locus">Desdi_0782</name>
</gene>
<feature type="transmembrane region" description="Helical" evidence="2">
    <location>
        <begin position="146"/>
        <end position="163"/>
    </location>
</feature>
<evidence type="ECO:0000313" key="4">
    <source>
        <dbReference type="Proteomes" id="UP000010797"/>
    </source>
</evidence>
<dbReference type="AlphaFoldDB" id="L0F537"/>
<organism evidence="3 4">
    <name type="scientific">Desulfitobacterium dichloroeliminans (strain LMG P-21439 / DCA1)</name>
    <dbReference type="NCBI Taxonomy" id="871963"/>
    <lineage>
        <taxon>Bacteria</taxon>
        <taxon>Bacillati</taxon>
        <taxon>Bacillota</taxon>
        <taxon>Clostridia</taxon>
        <taxon>Eubacteriales</taxon>
        <taxon>Desulfitobacteriaceae</taxon>
        <taxon>Desulfitobacterium</taxon>
    </lineage>
</organism>
<dbReference type="Pfam" id="PF07556">
    <property type="entry name" value="DUF1538"/>
    <property type="match status" value="2"/>
</dbReference>
<evidence type="ECO:0000313" key="3">
    <source>
        <dbReference type="EMBL" id="AGA68307.1"/>
    </source>
</evidence>
<feature type="transmembrane region" description="Helical" evidence="2">
    <location>
        <begin position="252"/>
        <end position="278"/>
    </location>
</feature>
<keyword evidence="2" id="KW-1133">Transmembrane helix</keyword>
<feature type="transmembrane region" description="Helical" evidence="2">
    <location>
        <begin position="37"/>
        <end position="58"/>
    </location>
</feature>
<dbReference type="Proteomes" id="UP000010797">
    <property type="component" value="Chromosome"/>
</dbReference>
<accession>L0F537</accession>
<name>L0F537_DESDL</name>
<feature type="transmembrane region" description="Helical" evidence="2">
    <location>
        <begin position="397"/>
        <end position="414"/>
    </location>
</feature>
<keyword evidence="4" id="KW-1185">Reference proteome</keyword>
<evidence type="ECO:0000256" key="2">
    <source>
        <dbReference type="SAM" id="Phobius"/>
    </source>
</evidence>
<feature type="transmembrane region" description="Helical" evidence="2">
    <location>
        <begin position="79"/>
        <end position="103"/>
    </location>
</feature>
<dbReference type="KEGG" id="ddl:Desdi_0782"/>
<dbReference type="RefSeq" id="WP_015261308.1">
    <property type="nucleotide sequence ID" value="NC_019903.1"/>
</dbReference>
<feature type="transmembrane region" description="Helical" evidence="2">
    <location>
        <begin position="290"/>
        <end position="314"/>
    </location>
</feature>
<feature type="transmembrane region" description="Helical" evidence="2">
    <location>
        <begin position="175"/>
        <end position="195"/>
    </location>
</feature>
<sequence length="590" mass="62809">MRYFNTLKEVFISSLPLAIVIIIVCVFIAPMESASDYVKLAVGYLGVVVGQALFLDGLDISILPIGKLVGSSLIRLKKGIFIIMVGLLFGVLATVAEPALWVLAKQTHMIMPGVKEMVFVWVLSMGIGVFVGFALFRILKDLNIKVVFAILYIAVFLMVIFVPEEFVALAFDGSGATTGDVSVPFILALGLGISATMSRSKTNEDTFGIIGLASVGPILALFLYGIIMKAANGGTIPPAEVYDPGVLESLGAILFANLGGVAWALFPIILVFMPFQLFLIKLSHRELMKLLLGTVVVYLGLLIFLSGIDFGFAFAAKYIGEVFLDPSRPDWFKWLLLAVGFVLGAAITLAEPAVTVLGEQLEEITNGHIKKNSIRITLALGIGVAALISMVKILTQIHILWFLVPLYVLAIIMLKFSSRLFVGLAFDSGGVSGGALTSAFLTPLTLGTAQAVAASAGPGAQSVLINGFGIIAFISVTPLIAVQALGIIYDTQLRKAQKLIRAAEAEELKELASLAMHAGKAEASEPTNSEAVGKEAVDNEALDNEAVGNNTSGNNTTDSDIADCDKMNGDATKKEVVHEFFVTEVKESNE</sequence>
<dbReference type="STRING" id="871963.Desdi_0782"/>
<dbReference type="HOGENOM" id="CLU_026769_2_0_9"/>
<dbReference type="eggNOG" id="ENOG502Z8W3">
    <property type="taxonomic scope" value="Bacteria"/>
</dbReference>
<dbReference type="InterPro" id="IPR011435">
    <property type="entry name" value="UmpAB"/>
</dbReference>
<feature type="transmembrane region" description="Helical" evidence="2">
    <location>
        <begin position="374"/>
        <end position="391"/>
    </location>
</feature>
<feature type="transmembrane region" description="Helical" evidence="2">
    <location>
        <begin position="118"/>
        <end position="139"/>
    </location>
</feature>
<feature type="transmembrane region" description="Helical" evidence="2">
    <location>
        <begin position="464"/>
        <end position="489"/>
    </location>
</feature>
<dbReference type="EMBL" id="CP003344">
    <property type="protein sequence ID" value="AGA68307.1"/>
    <property type="molecule type" value="Genomic_DNA"/>
</dbReference>
<evidence type="ECO:0000256" key="1">
    <source>
        <dbReference type="SAM" id="MobiDB-lite"/>
    </source>
</evidence>
<keyword evidence="2" id="KW-0812">Transmembrane</keyword>
<protein>
    <recommendedName>
        <fullName evidence="5">DUF1538 domain-containing protein</fullName>
    </recommendedName>
</protein>
<proteinExistence type="predicted"/>
<feature type="transmembrane region" description="Helical" evidence="2">
    <location>
        <begin position="207"/>
        <end position="227"/>
    </location>
</feature>
<feature type="transmembrane region" description="Helical" evidence="2">
    <location>
        <begin position="12"/>
        <end position="31"/>
    </location>
</feature>
<reference evidence="4" key="1">
    <citation type="submission" date="2012-02" db="EMBL/GenBank/DDBJ databases">
        <title>Complete sequence of Desulfitobacterium dichloroeliminans LMG P-21439.</title>
        <authorList>
            <person name="Lucas S."/>
            <person name="Han J."/>
            <person name="Lapidus A."/>
            <person name="Cheng J.-F."/>
            <person name="Goodwin L."/>
            <person name="Pitluck S."/>
            <person name="Peters L."/>
            <person name="Ovchinnikova G."/>
            <person name="Teshima H."/>
            <person name="Detter J.C."/>
            <person name="Han C."/>
            <person name="Tapia R."/>
            <person name="Land M."/>
            <person name="Hauser L."/>
            <person name="Kyrpides N."/>
            <person name="Ivanova N."/>
            <person name="Pagani I."/>
            <person name="Kruse T."/>
            <person name="de Vos W.M."/>
            <person name="Boon N."/>
            <person name="Smidt H."/>
            <person name="Woyke T."/>
        </authorList>
    </citation>
    <scope>NUCLEOTIDE SEQUENCE [LARGE SCALE GENOMIC DNA]</scope>
    <source>
        <strain evidence="4">LMG P-21439 / DCA1</strain>
    </source>
</reference>